<dbReference type="PANTHER" id="PTHR11782">
    <property type="entry name" value="ADENOSINE/GUANOSINE DIPHOSPHATASE"/>
    <property type="match status" value="1"/>
</dbReference>
<keyword evidence="5" id="KW-0472">Membrane</keyword>
<evidence type="ECO:0000256" key="3">
    <source>
        <dbReference type="PIRSR" id="PIRSR600407-1"/>
    </source>
</evidence>
<protein>
    <recommendedName>
        <fullName evidence="8">Apyrase 6</fullName>
    </recommendedName>
</protein>
<evidence type="ECO:0000256" key="1">
    <source>
        <dbReference type="ARBA" id="ARBA00009283"/>
    </source>
</evidence>
<evidence type="ECO:0008006" key="8">
    <source>
        <dbReference type="Google" id="ProtNLM"/>
    </source>
</evidence>
<dbReference type="Proteomes" id="UP001141806">
    <property type="component" value="Unassembled WGS sequence"/>
</dbReference>
<feature type="active site" description="Proton acceptor" evidence="3">
    <location>
        <position position="213"/>
    </location>
</feature>
<evidence type="ECO:0000256" key="2">
    <source>
        <dbReference type="ARBA" id="ARBA00022801"/>
    </source>
</evidence>
<dbReference type="Gene3D" id="3.30.420.150">
    <property type="entry name" value="Exopolyphosphatase. Domain 2"/>
    <property type="match status" value="1"/>
</dbReference>
<keyword evidence="7" id="KW-1185">Reference proteome</keyword>
<dbReference type="GO" id="GO:0017110">
    <property type="term" value="F:nucleoside diphosphate phosphatase activity"/>
    <property type="evidence" value="ECO:0007669"/>
    <property type="project" value="TreeGrafter"/>
</dbReference>
<organism evidence="6 7">
    <name type="scientific">Protea cynaroides</name>
    <dbReference type="NCBI Taxonomy" id="273540"/>
    <lineage>
        <taxon>Eukaryota</taxon>
        <taxon>Viridiplantae</taxon>
        <taxon>Streptophyta</taxon>
        <taxon>Embryophyta</taxon>
        <taxon>Tracheophyta</taxon>
        <taxon>Spermatophyta</taxon>
        <taxon>Magnoliopsida</taxon>
        <taxon>Proteales</taxon>
        <taxon>Proteaceae</taxon>
        <taxon>Protea</taxon>
    </lineage>
</organism>
<keyword evidence="5" id="KW-1133">Transmembrane helix</keyword>
<evidence type="ECO:0000313" key="7">
    <source>
        <dbReference type="Proteomes" id="UP001141806"/>
    </source>
</evidence>
<dbReference type="OrthoDB" id="6372431at2759"/>
<dbReference type="EMBL" id="JAMYWD010000005">
    <property type="protein sequence ID" value="KAJ4970568.1"/>
    <property type="molecule type" value="Genomic_DNA"/>
</dbReference>
<proteinExistence type="inferred from homology"/>
<keyword evidence="5" id="KW-0812">Transmembrane</keyword>
<accession>A0A9Q0KH90</accession>
<name>A0A9Q0KH90_9MAGN</name>
<sequence>MDYSNLQSRASAAYIPPHSTQLHPRMHSFSSFASSNPKSSQIVWSQSRDKWWIFAAALLMVPFLFYLFAIARGVHQSSKFSESRPKGFGIIIDAGSTGSRVHVFEFLNEERIPFIGFDGEGSHSFKVRPGLSDFVASPETAGPSISSLLDFAKARIPMSEWKLTKVWLMAREGFEKISFDAKKSILESCRRVLQTSGFLFKDEWATVVTGQEEGLYAWVAANYALGTLGDDPQATTGIIKLGSASLQVTFVPREPPPVEFSRMLNIAGVTYNLYSQSMLHIGQDGAWETLLELHNSQVLTSFSSSGGRSIMNPCIPKGYPLALDSTVELNASNEKPLASHSVGNFSACRSEVLALLQKGKDNCLHTPCKIVSSFLPKLRGKPVSPENFFYTSEFFGLVPKASLSELEVAGVRYCEDDWSKLKEEHRGIDEVDLSRYCFSSAYIVALLHDSLGIHMDDKRIGFANQAGGTPLDWTLGAFILQTVDPLELEPENLGHIVGNDTVTYVSLFVILILAVIAAFYVSKWRKPQLKTVYDLEKGHYIITRIPR</sequence>
<dbReference type="Gene3D" id="3.30.420.40">
    <property type="match status" value="1"/>
</dbReference>
<dbReference type="PROSITE" id="PS01238">
    <property type="entry name" value="GDA1_CD39_NTPASE"/>
    <property type="match status" value="1"/>
</dbReference>
<dbReference type="GO" id="GO:0016020">
    <property type="term" value="C:membrane"/>
    <property type="evidence" value="ECO:0007669"/>
    <property type="project" value="TreeGrafter"/>
</dbReference>
<feature type="transmembrane region" description="Helical" evidence="5">
    <location>
        <begin position="502"/>
        <end position="521"/>
    </location>
</feature>
<dbReference type="GO" id="GO:0009134">
    <property type="term" value="P:nucleoside diphosphate catabolic process"/>
    <property type="evidence" value="ECO:0007669"/>
    <property type="project" value="TreeGrafter"/>
</dbReference>
<comment type="similarity">
    <text evidence="1 4">Belongs to the GDA1/CD39 NTPase family.</text>
</comment>
<evidence type="ECO:0000313" key="6">
    <source>
        <dbReference type="EMBL" id="KAJ4970568.1"/>
    </source>
</evidence>
<dbReference type="AlphaFoldDB" id="A0A9Q0KH90"/>
<comment type="caution">
    <text evidence="6">The sequence shown here is derived from an EMBL/GenBank/DDBJ whole genome shotgun (WGS) entry which is preliminary data.</text>
</comment>
<dbReference type="PANTHER" id="PTHR11782:SF96">
    <property type="entry name" value="APYRASE 6-RELATED"/>
    <property type="match status" value="1"/>
</dbReference>
<dbReference type="InterPro" id="IPR000407">
    <property type="entry name" value="GDA1_CD39_NTPase"/>
</dbReference>
<gene>
    <name evidence="6" type="ORF">NE237_003667</name>
</gene>
<keyword evidence="2 4" id="KW-0378">Hydrolase</keyword>
<reference evidence="6" key="1">
    <citation type="journal article" date="2023" name="Plant J.">
        <title>The genome of the king protea, Protea cynaroides.</title>
        <authorList>
            <person name="Chang J."/>
            <person name="Duong T.A."/>
            <person name="Schoeman C."/>
            <person name="Ma X."/>
            <person name="Roodt D."/>
            <person name="Barker N."/>
            <person name="Li Z."/>
            <person name="Van de Peer Y."/>
            <person name="Mizrachi E."/>
        </authorList>
    </citation>
    <scope>NUCLEOTIDE SEQUENCE</scope>
    <source>
        <tissue evidence="6">Young leaves</tissue>
    </source>
</reference>
<evidence type="ECO:0000256" key="5">
    <source>
        <dbReference type="SAM" id="Phobius"/>
    </source>
</evidence>
<dbReference type="Pfam" id="PF01150">
    <property type="entry name" value="GDA1_CD39"/>
    <property type="match status" value="1"/>
</dbReference>
<evidence type="ECO:0000256" key="4">
    <source>
        <dbReference type="RuleBase" id="RU003833"/>
    </source>
</evidence>
<feature type="transmembrane region" description="Helical" evidence="5">
    <location>
        <begin position="51"/>
        <end position="71"/>
    </location>
</feature>